<dbReference type="Pfam" id="PF07729">
    <property type="entry name" value="FCD"/>
    <property type="match status" value="1"/>
</dbReference>
<feature type="domain" description="HTH gntR-type" evidence="4">
    <location>
        <begin position="16"/>
        <end position="83"/>
    </location>
</feature>
<proteinExistence type="predicted"/>
<dbReference type="SUPFAM" id="SSF48008">
    <property type="entry name" value="GntR ligand-binding domain-like"/>
    <property type="match status" value="1"/>
</dbReference>
<dbReference type="PANTHER" id="PTHR43537:SF24">
    <property type="entry name" value="GLUCONATE OPERON TRANSCRIPTIONAL REPRESSOR"/>
    <property type="match status" value="1"/>
</dbReference>
<dbReference type="Gene3D" id="1.20.120.530">
    <property type="entry name" value="GntR ligand-binding domain-like"/>
    <property type="match status" value="1"/>
</dbReference>
<evidence type="ECO:0000256" key="1">
    <source>
        <dbReference type="ARBA" id="ARBA00023015"/>
    </source>
</evidence>
<dbReference type="InterPro" id="IPR036390">
    <property type="entry name" value="WH_DNA-bd_sf"/>
</dbReference>
<dbReference type="InterPro" id="IPR011711">
    <property type="entry name" value="GntR_C"/>
</dbReference>
<protein>
    <submittedName>
        <fullName evidence="5">DNA-binding GntR family transcriptional regulator</fullName>
    </submittedName>
</protein>
<dbReference type="GO" id="GO:0003677">
    <property type="term" value="F:DNA binding"/>
    <property type="evidence" value="ECO:0007669"/>
    <property type="project" value="UniProtKB-KW"/>
</dbReference>
<dbReference type="Gene3D" id="1.10.10.10">
    <property type="entry name" value="Winged helix-like DNA-binding domain superfamily/Winged helix DNA-binding domain"/>
    <property type="match status" value="1"/>
</dbReference>
<keyword evidence="6" id="KW-1185">Reference proteome</keyword>
<evidence type="ECO:0000256" key="3">
    <source>
        <dbReference type="ARBA" id="ARBA00023163"/>
    </source>
</evidence>
<evidence type="ECO:0000256" key="2">
    <source>
        <dbReference type="ARBA" id="ARBA00023125"/>
    </source>
</evidence>
<dbReference type="AlphaFoldDB" id="A0A4Q8AS38"/>
<sequence length="255" mass="28158">MVNSYTSGTLRLPARSVLSDDIHDAIMGLLLSHEIAPGEHINIDALSRRLDVSPTPVREALARLESEDLVSKQPLRGFTATPLLTARQLDDLFQFRALIEPWAAGQAAAEHSQEDADALLAELERGEEATEIDIELAYAKMSEHDARFHELIARMSGSQRVHDAFTRTHCHLHLFRLYQARKSVADAETDDVDFADTLFGLYYQPATGFLALHEHRGIADAVLSGDSERASALMLSHIEESRKRNAPAARLLGGA</sequence>
<dbReference type="InterPro" id="IPR008920">
    <property type="entry name" value="TF_FadR/GntR_C"/>
</dbReference>
<dbReference type="InterPro" id="IPR036388">
    <property type="entry name" value="WH-like_DNA-bd_sf"/>
</dbReference>
<reference evidence="5 6" key="1">
    <citation type="submission" date="2019-02" db="EMBL/GenBank/DDBJ databases">
        <title>Sequencing the genomes of 1000 actinobacteria strains.</title>
        <authorList>
            <person name="Klenk H.-P."/>
        </authorList>
    </citation>
    <scope>NUCLEOTIDE SEQUENCE [LARGE SCALE GENOMIC DNA]</scope>
    <source>
        <strain evidence="5 6">DSM 18319</strain>
    </source>
</reference>
<organism evidence="5 6">
    <name type="scientific">Microterricola gilva</name>
    <dbReference type="NCBI Taxonomy" id="393267"/>
    <lineage>
        <taxon>Bacteria</taxon>
        <taxon>Bacillati</taxon>
        <taxon>Actinomycetota</taxon>
        <taxon>Actinomycetes</taxon>
        <taxon>Micrococcales</taxon>
        <taxon>Microbacteriaceae</taxon>
        <taxon>Microterricola</taxon>
    </lineage>
</organism>
<comment type="caution">
    <text evidence="5">The sequence shown here is derived from an EMBL/GenBank/DDBJ whole genome shotgun (WGS) entry which is preliminary data.</text>
</comment>
<dbReference type="SUPFAM" id="SSF46785">
    <property type="entry name" value="Winged helix' DNA-binding domain"/>
    <property type="match status" value="1"/>
</dbReference>
<evidence type="ECO:0000259" key="4">
    <source>
        <dbReference type="PROSITE" id="PS50949"/>
    </source>
</evidence>
<evidence type="ECO:0000313" key="6">
    <source>
        <dbReference type="Proteomes" id="UP000291483"/>
    </source>
</evidence>
<dbReference type="InterPro" id="IPR000524">
    <property type="entry name" value="Tscrpt_reg_HTH_GntR"/>
</dbReference>
<accession>A0A4Q8AS38</accession>
<dbReference type="OrthoDB" id="3289286at2"/>
<dbReference type="SMART" id="SM00345">
    <property type="entry name" value="HTH_GNTR"/>
    <property type="match status" value="1"/>
</dbReference>
<keyword evidence="1" id="KW-0805">Transcription regulation</keyword>
<gene>
    <name evidence="5" type="ORF">EV379_3468</name>
</gene>
<dbReference type="EMBL" id="SHLC01000001">
    <property type="protein sequence ID" value="RZU67091.1"/>
    <property type="molecule type" value="Genomic_DNA"/>
</dbReference>
<evidence type="ECO:0000313" key="5">
    <source>
        <dbReference type="EMBL" id="RZU67091.1"/>
    </source>
</evidence>
<dbReference type="SMART" id="SM00895">
    <property type="entry name" value="FCD"/>
    <property type="match status" value="1"/>
</dbReference>
<keyword evidence="3" id="KW-0804">Transcription</keyword>
<dbReference type="PANTHER" id="PTHR43537">
    <property type="entry name" value="TRANSCRIPTIONAL REGULATOR, GNTR FAMILY"/>
    <property type="match status" value="1"/>
</dbReference>
<dbReference type="PROSITE" id="PS50949">
    <property type="entry name" value="HTH_GNTR"/>
    <property type="match status" value="1"/>
</dbReference>
<dbReference type="RefSeq" id="WP_130507186.1">
    <property type="nucleotide sequence ID" value="NZ_SHLC01000001.1"/>
</dbReference>
<name>A0A4Q8AS38_9MICO</name>
<dbReference type="Pfam" id="PF00392">
    <property type="entry name" value="GntR"/>
    <property type="match status" value="1"/>
</dbReference>
<dbReference type="Proteomes" id="UP000291483">
    <property type="component" value="Unassembled WGS sequence"/>
</dbReference>
<keyword evidence="2 5" id="KW-0238">DNA-binding</keyword>
<dbReference type="GO" id="GO:0003700">
    <property type="term" value="F:DNA-binding transcription factor activity"/>
    <property type="evidence" value="ECO:0007669"/>
    <property type="project" value="InterPro"/>
</dbReference>